<keyword evidence="3" id="KW-0496">Mitochondrion</keyword>
<dbReference type="GO" id="GO:0004519">
    <property type="term" value="F:endonuclease activity"/>
    <property type="evidence" value="ECO:0007669"/>
    <property type="project" value="InterPro"/>
</dbReference>
<evidence type="ECO:0000259" key="1">
    <source>
        <dbReference type="Pfam" id="PF00961"/>
    </source>
</evidence>
<dbReference type="InterPro" id="IPR027434">
    <property type="entry name" value="Homing_endonucl"/>
</dbReference>
<dbReference type="Pfam" id="PF14528">
    <property type="entry name" value="LAGLIDADG_3"/>
    <property type="match status" value="1"/>
</dbReference>
<dbReference type="PANTHER" id="PTHR36181:SF2">
    <property type="entry name" value="INTRON-ENCODED ENDONUCLEASE AI3-RELATED"/>
    <property type="match status" value="1"/>
</dbReference>
<reference evidence="3" key="1">
    <citation type="journal article" date="1993" name="Mol. Cell. Biol.">
        <title>Linear mitochondrial DNAs of yeasts: frequency of occurrence and general features.</title>
        <authorList>
            <person name="Fukuhara H."/>
            <person name="Sor F."/>
            <person name="Drissi R."/>
            <person name="Dinouel N."/>
            <person name="Miyakawa I."/>
            <person name="Rousset S."/>
            <person name="Viola A.M."/>
        </authorList>
    </citation>
    <scope>NUCLEOTIDE SEQUENCE</scope>
    <source>
        <strain evidence="3">CBS1707</strain>
    </source>
</reference>
<accession>Q36230</accession>
<sequence>MKKSKMSSNDLNNTNNKVLFRLESPKSPFNKEINNYLEALTLNTNYNSIYTNEYIFNEYICGYMDGDGTFYIGVNYDLKLKELKENVENRYLSEDELYKLWNEFEYKNDLTLYKNQMRQVYPRFGVHCHIMDEDLLMKMFNQLSMSEKNIRKSYRRNTDNKIISVYYYMDNINLMVEKIFPFFDKYQTLTNKYYSYNKFKFSLLKFMETNDKDKFALSSMTMNNNIPMPNLSIPKKNINLFYILGLFEAEGNVSWDKTKNSLTWSISQNIMSELVMKNLKTYLNNLDIDPNTPEEIKMNLSKKDFVNMYVKKNNMLELAITNLDFLHYKLFYNMDRYNFWLIGYKRMSLTLFRMISTLYMRGVHTYPEVKEFINFLFNNVINKHLTLIEMLNIISLEKMNYFLNYDPIYNEFKSYRTNSQKGGVFMYDKNKVFIGYISSMKNTEIYFAKLGYLHGAKRTSMGKYSVNNKLFLNNYYLYKSTIHDWKGENIIS</sequence>
<dbReference type="InterPro" id="IPR051289">
    <property type="entry name" value="LAGLIDADG_Endonuclease"/>
</dbReference>
<dbReference type="EMBL" id="X66595">
    <property type="protein sequence ID" value="CAA47159.1"/>
    <property type="molecule type" value="Genomic_DNA"/>
</dbReference>
<dbReference type="Pfam" id="PF00961">
    <property type="entry name" value="LAGLIDADG_1"/>
    <property type="match status" value="1"/>
</dbReference>
<dbReference type="SMART" id="SM00497">
    <property type="entry name" value="IENR1"/>
    <property type="match status" value="1"/>
</dbReference>
<protein>
    <submittedName>
        <fullName evidence="3">W.makrii mitochondrial COX2 gene</fullName>
    </submittedName>
</protein>
<evidence type="ECO:0000259" key="2">
    <source>
        <dbReference type="Pfam" id="PF14528"/>
    </source>
</evidence>
<dbReference type="AlphaFoldDB" id="Q36230"/>
<reference evidence="3" key="2">
    <citation type="journal article" date="1994" name="Yeast">
        <title>Genes of the linear mitochondrial DNA of Williopsis mrakii: coding sequences for a maturase-like protein, a ribosomal protein VAR1 homologue, cytochrome oxidase subunit 2 and methionyl tRNA.</title>
        <authorList>
            <person name="Drissi R."/>
            <person name="Sor F."/>
            <person name="Fukuhara H."/>
        </authorList>
    </citation>
    <scope>NUCLEOTIDE SEQUENCE</scope>
    <source>
        <strain evidence="3">CBS1707</strain>
    </source>
</reference>
<evidence type="ECO:0000313" key="3">
    <source>
        <dbReference type="EMBL" id="CAA47159.1"/>
    </source>
</evidence>
<proteinExistence type="predicted"/>
<dbReference type="PIR" id="S42735">
    <property type="entry name" value="S42735"/>
</dbReference>
<dbReference type="PANTHER" id="PTHR36181">
    <property type="entry name" value="INTRON-ENCODED ENDONUCLEASE AI3-RELATED"/>
    <property type="match status" value="1"/>
</dbReference>
<feature type="domain" description="Homing endonuclease LAGLIDADG" evidence="1">
    <location>
        <begin position="113"/>
        <end position="200"/>
    </location>
</feature>
<dbReference type="InterPro" id="IPR003647">
    <property type="entry name" value="Intron_nuc_1_rpt"/>
</dbReference>
<geneLocation type="mitochondrion" evidence="3"/>
<feature type="domain" description="Homing endonuclease LAGLIDADG" evidence="2">
    <location>
        <begin position="242"/>
        <end position="295"/>
    </location>
</feature>
<dbReference type="GO" id="GO:0005739">
    <property type="term" value="C:mitochondrion"/>
    <property type="evidence" value="ECO:0007669"/>
    <property type="project" value="UniProtKB-ARBA"/>
</dbReference>
<dbReference type="SUPFAM" id="SSF55608">
    <property type="entry name" value="Homing endonucleases"/>
    <property type="match status" value="2"/>
</dbReference>
<dbReference type="InterPro" id="IPR004860">
    <property type="entry name" value="LAGLIDADG_dom"/>
</dbReference>
<name>Q36230_CYBMR</name>
<organism evidence="3">
    <name type="scientific">Cyberlindnera mrakii</name>
    <name type="common">Yeast</name>
    <name type="synonym">Williopsis mrakii</name>
    <dbReference type="NCBI Taxonomy" id="1004253"/>
    <lineage>
        <taxon>Eukaryota</taxon>
        <taxon>Fungi</taxon>
        <taxon>Dikarya</taxon>
        <taxon>Ascomycota</taxon>
        <taxon>Saccharomycotina</taxon>
        <taxon>Saccharomycetes</taxon>
        <taxon>Phaffomycetales</taxon>
        <taxon>Phaffomycetaceae</taxon>
        <taxon>Cyberlindnera</taxon>
    </lineage>
</organism>
<dbReference type="Gene3D" id="3.10.28.10">
    <property type="entry name" value="Homing endonucleases"/>
    <property type="match status" value="2"/>
</dbReference>